<dbReference type="InterPro" id="IPR001650">
    <property type="entry name" value="Helicase_C-like"/>
</dbReference>
<dbReference type="EMBL" id="CAICTM010001228">
    <property type="protein sequence ID" value="CAB9521770.1"/>
    <property type="molecule type" value="Genomic_DNA"/>
</dbReference>
<accession>A0A9N8HR60</accession>
<protein>
    <submittedName>
        <fullName evidence="15">ISWI chromatin-remodeling complex ATPase ISW2</fullName>
    </submittedName>
</protein>
<dbReference type="Proteomes" id="UP001153069">
    <property type="component" value="Unassembled WGS sequence"/>
</dbReference>
<feature type="domain" description="CW-type" evidence="13">
    <location>
        <begin position="352"/>
        <end position="404"/>
    </location>
</feature>
<keyword evidence="7" id="KW-0347">Helicase</keyword>
<evidence type="ECO:0000256" key="8">
    <source>
        <dbReference type="ARBA" id="ARBA00022833"/>
    </source>
</evidence>
<evidence type="ECO:0000256" key="12">
    <source>
        <dbReference type="SAM" id="MobiDB-lite"/>
    </source>
</evidence>
<evidence type="ECO:0000256" key="4">
    <source>
        <dbReference type="ARBA" id="ARBA00022741"/>
    </source>
</evidence>
<dbReference type="GO" id="GO:0003677">
    <property type="term" value="F:DNA binding"/>
    <property type="evidence" value="ECO:0007669"/>
    <property type="project" value="UniProtKB-KW"/>
</dbReference>
<dbReference type="PROSITE" id="PS51194">
    <property type="entry name" value="HELICASE_CTER"/>
    <property type="match status" value="1"/>
</dbReference>
<dbReference type="OrthoDB" id="2020972at2759"/>
<evidence type="ECO:0000313" key="15">
    <source>
        <dbReference type="EMBL" id="CAB9521770.1"/>
    </source>
</evidence>
<dbReference type="AlphaFoldDB" id="A0A9N8HR60"/>
<evidence type="ECO:0000256" key="2">
    <source>
        <dbReference type="ARBA" id="ARBA00007025"/>
    </source>
</evidence>
<dbReference type="InterPro" id="IPR049730">
    <property type="entry name" value="SNF2/RAD54-like_C"/>
</dbReference>
<sequence length="492" mass="55907">MVQFIRPGIVGVKSDHEFEKRFRKPIERGLPCDASNHDKLVSLEKQVMLKKKLEPYVDRKDASVLRKQLPPIYDNLFYLQQSCIQSRLIKLYEKQQNSGGTKNFFTMYASIAPALNYPGCLKLIKGCRGKALTWKESMDKGDPSWLGGLKPSEFKGMHEARNSPKLIMLAHIVALAVRDGHKTLVYSHDLKTLDIIEWFLQQPDWSKHAHSLKNLFSELKLGGWKKDQDYLRMDGSTNSGKRGYLVDKFNTDVQVKVFVISSRAGGIGINLCSASVVVMLDNHFNPSIADQCISRAHRLGQEKPVHCFRLAIEGTMETKIYARSINKSGVAMQVIDGKFTEKSFTADELSDLQQSTVKAICSRCLKTRFLPRLQIPPAEDEDWYCEMNSDKNHNLCETPEEKEERKNSQAQSRATEDPLLQHLLHVINFHTRRTELVVNHIPVEMVHETDICCEDAISDLKRNLAGGHAKGQDTEPGSNKRARVDVPKHKTR</sequence>
<dbReference type="GO" id="GO:0016887">
    <property type="term" value="F:ATP hydrolysis activity"/>
    <property type="evidence" value="ECO:0007669"/>
    <property type="project" value="InterPro"/>
</dbReference>
<dbReference type="GO" id="GO:0008270">
    <property type="term" value="F:zinc ion binding"/>
    <property type="evidence" value="ECO:0007669"/>
    <property type="project" value="UniProtKB-KW"/>
</dbReference>
<dbReference type="CDD" id="cd18793">
    <property type="entry name" value="SF2_C_SNF"/>
    <property type="match status" value="1"/>
</dbReference>
<dbReference type="PROSITE" id="PS51050">
    <property type="entry name" value="ZF_CW"/>
    <property type="match status" value="1"/>
</dbReference>
<dbReference type="GO" id="GO:0005634">
    <property type="term" value="C:nucleus"/>
    <property type="evidence" value="ECO:0007669"/>
    <property type="project" value="UniProtKB-SubCell"/>
</dbReference>
<keyword evidence="10" id="KW-0238">DNA-binding</keyword>
<evidence type="ECO:0000256" key="10">
    <source>
        <dbReference type="ARBA" id="ARBA00023125"/>
    </source>
</evidence>
<dbReference type="PANTHER" id="PTHR45797:SF1">
    <property type="entry name" value="HELICASE ARIP4"/>
    <property type="match status" value="1"/>
</dbReference>
<keyword evidence="5" id="KW-0863">Zinc-finger</keyword>
<dbReference type="GO" id="GO:0005524">
    <property type="term" value="F:ATP binding"/>
    <property type="evidence" value="ECO:0007669"/>
    <property type="project" value="UniProtKB-KW"/>
</dbReference>
<dbReference type="PANTHER" id="PTHR45797">
    <property type="entry name" value="RAD54-LIKE"/>
    <property type="match status" value="1"/>
</dbReference>
<dbReference type="InterPro" id="IPR011124">
    <property type="entry name" value="Znf_CW"/>
</dbReference>
<comment type="subcellular location">
    <subcellularLocation>
        <location evidence="1">Nucleus</location>
    </subcellularLocation>
</comment>
<keyword evidence="3" id="KW-0479">Metal-binding</keyword>
<evidence type="ECO:0000256" key="3">
    <source>
        <dbReference type="ARBA" id="ARBA00022723"/>
    </source>
</evidence>
<proteinExistence type="inferred from homology"/>
<feature type="region of interest" description="Disordered" evidence="12">
    <location>
        <begin position="396"/>
        <end position="415"/>
    </location>
</feature>
<feature type="domain" description="Helicase C-terminal" evidence="14">
    <location>
        <begin position="168"/>
        <end position="350"/>
    </location>
</feature>
<keyword evidence="8" id="KW-0862">Zinc</keyword>
<feature type="compositionally biased region" description="Basic and acidic residues" evidence="12">
    <location>
        <begin position="482"/>
        <end position="492"/>
    </location>
</feature>
<comment type="similarity">
    <text evidence="2">Belongs to the SNF2/RAD54 helicase family.</text>
</comment>
<evidence type="ECO:0000256" key="7">
    <source>
        <dbReference type="ARBA" id="ARBA00022806"/>
    </source>
</evidence>
<evidence type="ECO:0000256" key="5">
    <source>
        <dbReference type="ARBA" id="ARBA00022771"/>
    </source>
</evidence>
<evidence type="ECO:0000256" key="11">
    <source>
        <dbReference type="ARBA" id="ARBA00023242"/>
    </source>
</evidence>
<comment type="caution">
    <text evidence="15">The sequence shown here is derived from an EMBL/GenBank/DDBJ whole genome shotgun (WGS) entry which is preliminary data.</text>
</comment>
<dbReference type="InterPro" id="IPR027417">
    <property type="entry name" value="P-loop_NTPase"/>
</dbReference>
<gene>
    <name evidence="15" type="ORF">SEMRO_1230_G254570.1</name>
</gene>
<keyword evidence="4" id="KW-0547">Nucleotide-binding</keyword>
<keyword evidence="16" id="KW-1185">Reference proteome</keyword>
<dbReference type="Pfam" id="PF00271">
    <property type="entry name" value="Helicase_C"/>
    <property type="match status" value="1"/>
</dbReference>
<dbReference type="SUPFAM" id="SSF52540">
    <property type="entry name" value="P-loop containing nucleoside triphosphate hydrolases"/>
    <property type="match status" value="1"/>
</dbReference>
<evidence type="ECO:0000259" key="13">
    <source>
        <dbReference type="PROSITE" id="PS51050"/>
    </source>
</evidence>
<keyword evidence="9" id="KW-0067">ATP-binding</keyword>
<dbReference type="InterPro" id="IPR044574">
    <property type="entry name" value="ARIP4-like"/>
</dbReference>
<dbReference type="Gene3D" id="3.40.50.300">
    <property type="entry name" value="P-loop containing nucleotide triphosphate hydrolases"/>
    <property type="match status" value="1"/>
</dbReference>
<dbReference type="GO" id="GO:0004386">
    <property type="term" value="F:helicase activity"/>
    <property type="evidence" value="ECO:0007669"/>
    <property type="project" value="UniProtKB-KW"/>
</dbReference>
<evidence type="ECO:0000256" key="1">
    <source>
        <dbReference type="ARBA" id="ARBA00004123"/>
    </source>
</evidence>
<reference evidence="15" key="1">
    <citation type="submission" date="2020-06" db="EMBL/GenBank/DDBJ databases">
        <authorList>
            <consortium name="Plant Systems Biology data submission"/>
        </authorList>
    </citation>
    <scope>NUCLEOTIDE SEQUENCE</scope>
    <source>
        <strain evidence="15">D6</strain>
    </source>
</reference>
<keyword evidence="6" id="KW-0378">Hydrolase</keyword>
<dbReference type="SMART" id="SM00490">
    <property type="entry name" value="HELICc"/>
    <property type="match status" value="1"/>
</dbReference>
<evidence type="ECO:0000313" key="16">
    <source>
        <dbReference type="Proteomes" id="UP001153069"/>
    </source>
</evidence>
<evidence type="ECO:0000256" key="9">
    <source>
        <dbReference type="ARBA" id="ARBA00022840"/>
    </source>
</evidence>
<evidence type="ECO:0000259" key="14">
    <source>
        <dbReference type="PROSITE" id="PS51194"/>
    </source>
</evidence>
<dbReference type="Pfam" id="PF07496">
    <property type="entry name" value="zf-CW"/>
    <property type="match status" value="1"/>
</dbReference>
<organism evidence="15 16">
    <name type="scientific">Seminavis robusta</name>
    <dbReference type="NCBI Taxonomy" id="568900"/>
    <lineage>
        <taxon>Eukaryota</taxon>
        <taxon>Sar</taxon>
        <taxon>Stramenopiles</taxon>
        <taxon>Ochrophyta</taxon>
        <taxon>Bacillariophyta</taxon>
        <taxon>Bacillariophyceae</taxon>
        <taxon>Bacillariophycidae</taxon>
        <taxon>Naviculales</taxon>
        <taxon>Naviculaceae</taxon>
        <taxon>Seminavis</taxon>
    </lineage>
</organism>
<keyword evidence="11" id="KW-0539">Nucleus</keyword>
<dbReference type="Gene3D" id="3.30.40.100">
    <property type="match status" value="1"/>
</dbReference>
<name>A0A9N8HR60_9STRA</name>
<feature type="region of interest" description="Disordered" evidence="12">
    <location>
        <begin position="467"/>
        <end position="492"/>
    </location>
</feature>
<evidence type="ECO:0000256" key="6">
    <source>
        <dbReference type="ARBA" id="ARBA00022801"/>
    </source>
</evidence>